<name>A0ABQ2PP38_9NEIS</name>
<evidence type="ECO:0008006" key="3">
    <source>
        <dbReference type="Google" id="ProtNLM"/>
    </source>
</evidence>
<evidence type="ECO:0000313" key="2">
    <source>
        <dbReference type="Proteomes" id="UP000621859"/>
    </source>
</evidence>
<dbReference type="Pfam" id="PF01075">
    <property type="entry name" value="Glyco_transf_9"/>
    <property type="match status" value="1"/>
</dbReference>
<dbReference type="Gene3D" id="3.40.50.2000">
    <property type="entry name" value="Glycogen Phosphorylase B"/>
    <property type="match status" value="1"/>
</dbReference>
<dbReference type="RefSeq" id="WP_188695694.1">
    <property type="nucleotide sequence ID" value="NZ_BMLY01000005.1"/>
</dbReference>
<gene>
    <name evidence="1" type="ORF">GCM10010971_30460</name>
</gene>
<proteinExistence type="predicted"/>
<comment type="caution">
    <text evidence="1">The sequence shown here is derived from an EMBL/GenBank/DDBJ whole genome shotgun (WGS) entry which is preliminary data.</text>
</comment>
<organism evidence="1 2">
    <name type="scientific">Silvimonas amylolytica</name>
    <dbReference type="NCBI Taxonomy" id="449663"/>
    <lineage>
        <taxon>Bacteria</taxon>
        <taxon>Pseudomonadati</taxon>
        <taxon>Pseudomonadota</taxon>
        <taxon>Betaproteobacteria</taxon>
        <taxon>Neisseriales</taxon>
        <taxon>Chitinibacteraceae</taxon>
        <taxon>Silvimonas</taxon>
    </lineage>
</organism>
<accession>A0ABQ2PP38</accession>
<dbReference type="InterPro" id="IPR002201">
    <property type="entry name" value="Glyco_trans_9"/>
</dbReference>
<keyword evidence="2" id="KW-1185">Reference proteome</keyword>
<evidence type="ECO:0000313" key="1">
    <source>
        <dbReference type="EMBL" id="GGP27227.1"/>
    </source>
</evidence>
<protein>
    <recommendedName>
        <fullName evidence="3">ADP-heptose:LPS heptosyltransferase</fullName>
    </recommendedName>
</protein>
<dbReference type="SUPFAM" id="SSF53756">
    <property type="entry name" value="UDP-Glycosyltransferase/glycogen phosphorylase"/>
    <property type="match status" value="1"/>
</dbReference>
<dbReference type="Proteomes" id="UP000621859">
    <property type="component" value="Unassembled WGS sequence"/>
</dbReference>
<reference evidence="2" key="1">
    <citation type="journal article" date="2019" name="Int. J. Syst. Evol. Microbiol.">
        <title>The Global Catalogue of Microorganisms (GCM) 10K type strain sequencing project: providing services to taxonomists for standard genome sequencing and annotation.</title>
        <authorList>
            <consortium name="The Broad Institute Genomics Platform"/>
            <consortium name="The Broad Institute Genome Sequencing Center for Infectious Disease"/>
            <person name="Wu L."/>
            <person name="Ma J."/>
        </authorList>
    </citation>
    <scope>NUCLEOTIDE SEQUENCE [LARGE SCALE GENOMIC DNA]</scope>
    <source>
        <strain evidence="2">CGMCC 1.8860</strain>
    </source>
</reference>
<dbReference type="EMBL" id="BMLY01000005">
    <property type="protein sequence ID" value="GGP27227.1"/>
    <property type="molecule type" value="Genomic_DNA"/>
</dbReference>
<sequence>MGESEVLSQQAVVRDDGLVWLPYDLPFLGEPVKRFSPLSVHHRICNAALGHFALDYATLRQLHIVNGCGVALGDAVVGLAVLEQLRRQNPHLDITVYLSPHTPAHVQEIYTLATHIVTIRLLPLALTDIRDTPDSVWIDLSDFMFRPAFNQLPMHDFFALSLGLAPEQLDLAARQNTWLRAIPRPALPATLPGRYSLLCHRASTPLRSMPDYIRRPWVQHWLATHSHALAGFAQDATSGWHDLTSWSTTLPHFMAVIAGAEQVISVDSAAVHLAAGLGIPCKALFMGIDPGLRVASYPLCEAEQLDETGNLRGLHHARHEEDKTQAQACWRRWLAAMQPLSQ</sequence>